<sequence>MTISKIKARAKAKLLLEQIYTEIQWLAEEEGMAYCSIYAIPSGRRLARYAKRAGYQCRCWSMFDGIRHVELCEKITFKPVQLPN</sequence>
<name>A0A1I1LEE1_9BACT</name>
<evidence type="ECO:0000313" key="2">
    <source>
        <dbReference type="Proteomes" id="UP000199514"/>
    </source>
</evidence>
<organism evidence="1 2">
    <name type="scientific">Flexibacter flexilis DSM 6793</name>
    <dbReference type="NCBI Taxonomy" id="927664"/>
    <lineage>
        <taxon>Bacteria</taxon>
        <taxon>Pseudomonadati</taxon>
        <taxon>Bacteroidota</taxon>
        <taxon>Cytophagia</taxon>
        <taxon>Cytophagales</taxon>
        <taxon>Flexibacteraceae</taxon>
        <taxon>Flexibacter</taxon>
    </lineage>
</organism>
<dbReference type="EMBL" id="FOLE01000008">
    <property type="protein sequence ID" value="SFC70882.1"/>
    <property type="molecule type" value="Genomic_DNA"/>
</dbReference>
<dbReference type="STRING" id="927664.SAMN05421780_108174"/>
<accession>A0A1I1LEE1</accession>
<protein>
    <submittedName>
        <fullName evidence="1">Uncharacterized protein</fullName>
    </submittedName>
</protein>
<gene>
    <name evidence="1" type="ORF">SAMN05421780_108174</name>
</gene>
<evidence type="ECO:0000313" key="1">
    <source>
        <dbReference type="EMBL" id="SFC70882.1"/>
    </source>
</evidence>
<dbReference type="AlphaFoldDB" id="A0A1I1LEE1"/>
<reference evidence="1 2" key="1">
    <citation type="submission" date="2016-10" db="EMBL/GenBank/DDBJ databases">
        <authorList>
            <person name="de Groot N.N."/>
        </authorList>
    </citation>
    <scope>NUCLEOTIDE SEQUENCE [LARGE SCALE GENOMIC DNA]</scope>
    <source>
        <strain evidence="1 2">DSM 6793</strain>
    </source>
</reference>
<keyword evidence="2" id="KW-1185">Reference proteome</keyword>
<proteinExistence type="predicted"/>
<dbReference type="Proteomes" id="UP000199514">
    <property type="component" value="Unassembled WGS sequence"/>
</dbReference>